<keyword evidence="4" id="KW-0963">Cytoplasm</keyword>
<evidence type="ECO:0000256" key="5">
    <source>
        <dbReference type="ARBA" id="ARBA00022553"/>
    </source>
</evidence>
<evidence type="ECO:0000256" key="4">
    <source>
        <dbReference type="ARBA" id="ARBA00022490"/>
    </source>
</evidence>
<feature type="domain" description="Carrier" evidence="8">
    <location>
        <begin position="543"/>
        <end position="620"/>
    </location>
</feature>
<dbReference type="PROSITE" id="PS52004">
    <property type="entry name" value="KS3_2"/>
    <property type="match status" value="1"/>
</dbReference>
<dbReference type="InterPro" id="IPR020806">
    <property type="entry name" value="PKS_PP-bd"/>
</dbReference>
<organism evidence="10 11">
    <name type="scientific">Enhygromyxa salina</name>
    <dbReference type="NCBI Taxonomy" id="215803"/>
    <lineage>
        <taxon>Bacteria</taxon>
        <taxon>Pseudomonadati</taxon>
        <taxon>Myxococcota</taxon>
        <taxon>Polyangia</taxon>
        <taxon>Nannocystales</taxon>
        <taxon>Nannocystaceae</taxon>
        <taxon>Enhygromyxa</taxon>
    </lineage>
</organism>
<dbReference type="SUPFAM" id="SSF47336">
    <property type="entry name" value="ACP-like"/>
    <property type="match status" value="1"/>
</dbReference>
<evidence type="ECO:0000259" key="9">
    <source>
        <dbReference type="PROSITE" id="PS52004"/>
    </source>
</evidence>
<dbReference type="GO" id="GO:0005737">
    <property type="term" value="C:cytoplasm"/>
    <property type="evidence" value="ECO:0007669"/>
    <property type="project" value="UniProtKB-SubCell"/>
</dbReference>
<dbReference type="InterPro" id="IPR036736">
    <property type="entry name" value="ACP-like_sf"/>
</dbReference>
<evidence type="ECO:0000256" key="3">
    <source>
        <dbReference type="ARBA" id="ARBA00022450"/>
    </source>
</evidence>
<dbReference type="Gene3D" id="3.40.47.10">
    <property type="match status" value="1"/>
</dbReference>
<dbReference type="GO" id="GO:0004312">
    <property type="term" value="F:fatty acid synthase activity"/>
    <property type="evidence" value="ECO:0007669"/>
    <property type="project" value="TreeGrafter"/>
</dbReference>
<reference evidence="10 11" key="1">
    <citation type="submission" date="2014-12" db="EMBL/GenBank/DDBJ databases">
        <title>Genome assembly of Enhygromyxa salina DSM 15201.</title>
        <authorList>
            <person name="Sharma G."/>
            <person name="Subramanian S."/>
        </authorList>
    </citation>
    <scope>NUCLEOTIDE SEQUENCE [LARGE SCALE GENOMIC DNA]</scope>
    <source>
        <strain evidence="10 11">DSM 15201</strain>
    </source>
</reference>
<keyword evidence="5" id="KW-0597">Phosphoprotein</keyword>
<evidence type="ECO:0000313" key="11">
    <source>
        <dbReference type="Proteomes" id="UP000031599"/>
    </source>
</evidence>
<evidence type="ECO:0000256" key="6">
    <source>
        <dbReference type="ARBA" id="ARBA00022679"/>
    </source>
</evidence>
<dbReference type="PANTHER" id="PTHR43775:SF37">
    <property type="entry name" value="SI:DKEY-61P9.11"/>
    <property type="match status" value="1"/>
</dbReference>
<dbReference type="CDD" id="cd00833">
    <property type="entry name" value="PKS"/>
    <property type="match status" value="1"/>
</dbReference>
<proteinExistence type="predicted"/>
<dbReference type="Pfam" id="PF02801">
    <property type="entry name" value="Ketoacyl-synt_C"/>
    <property type="match status" value="1"/>
</dbReference>
<sequence>MDPQQRLFLTTTWHLLERSGVTQAALDERYGRRVGVYVGASSQLYRSEALDAASTALTGTASYNLIANRVSHFFGLEGPSLAVDSMCTSAAMAIHLACNDLLRGEAELAIAGGVNLAIHPDKYVALAQMGLLGSERGSRSYRAGDGYLPAEGVGAVLLKPLDAAVRDGDELLAVIRGTASCHSGRAKGFMTPSYRVRVATMRRALAQAQIEPADISYVEDAADGSTLTDEVGISALRELFRGVDEPVVVGTVKSNLGHPEAASGIAQLTKVVLQLAHEELAPLVEVGSPNPQLGLDGSGLELCTQLRPWRPRGSGQGPRRALINSVAAGGSHVSLVIEEPPAAPVQVASPAAARPQLVVLSAKRPSGLRLAAQRLHDYVATSVDHELADLAYTTQLGREALRERLAVVAGSVVELREALAAYLAASESGVAMDVAMVHVGSIDDERGQLAGLLRGSRAEEFLSGLIADGELERLAELWVCGVELAWARLHPRRRRLVSLPLTAFEERRCWLGEAPTLDAEASAQLPAEQAGSGLATGSRRVGRRLTSSEQAMAAAWAEVLQVEAEELGARSSFFDLGGGSLLAVRLTNLLEQRFGTKLPIEAVFNAPRLAEMAAILEHHGLAPDGRSQLDMIIESLELIEGASDEQLEALEQGGRRS</sequence>
<dbReference type="InterPro" id="IPR020841">
    <property type="entry name" value="PKS_Beta-ketoAc_synthase_dom"/>
</dbReference>
<name>A0A0C1Z2N6_9BACT</name>
<accession>A0A0C1Z2N6</accession>
<dbReference type="InterPro" id="IPR054514">
    <property type="entry name" value="RhiE-like_linker"/>
</dbReference>
<dbReference type="InterPro" id="IPR014031">
    <property type="entry name" value="Ketoacyl_synth_C"/>
</dbReference>
<evidence type="ECO:0000256" key="7">
    <source>
        <dbReference type="ARBA" id="ARBA00022737"/>
    </source>
</evidence>
<dbReference type="PROSITE" id="PS50075">
    <property type="entry name" value="CARRIER"/>
    <property type="match status" value="1"/>
</dbReference>
<dbReference type="InterPro" id="IPR009081">
    <property type="entry name" value="PP-bd_ACP"/>
</dbReference>
<comment type="pathway">
    <text evidence="2">Antibiotic biosynthesis.</text>
</comment>
<dbReference type="Pfam" id="PF22336">
    <property type="entry name" value="RhiE-like_linker"/>
    <property type="match status" value="1"/>
</dbReference>
<dbReference type="InterPro" id="IPR014030">
    <property type="entry name" value="Ketoacyl_synth_N"/>
</dbReference>
<keyword evidence="3" id="KW-0596">Phosphopantetheine</keyword>
<dbReference type="InterPro" id="IPR050091">
    <property type="entry name" value="PKS_NRPS_Biosynth_Enz"/>
</dbReference>
<dbReference type="Pfam" id="PF00109">
    <property type="entry name" value="ketoacyl-synt"/>
    <property type="match status" value="1"/>
</dbReference>
<dbReference type="InterPro" id="IPR016039">
    <property type="entry name" value="Thiolase-like"/>
</dbReference>
<feature type="domain" description="Ketosynthase family 3 (KS3)" evidence="9">
    <location>
        <begin position="1"/>
        <end position="339"/>
    </location>
</feature>
<protein>
    <submittedName>
        <fullName evidence="10">Malonyl CoA-acyl carrier protein transacylase</fullName>
    </submittedName>
</protein>
<dbReference type="SMART" id="SM00823">
    <property type="entry name" value="PKS_PP"/>
    <property type="match status" value="1"/>
</dbReference>
<dbReference type="GO" id="GO:0071770">
    <property type="term" value="P:DIM/DIP cell wall layer assembly"/>
    <property type="evidence" value="ECO:0007669"/>
    <property type="project" value="TreeGrafter"/>
</dbReference>
<comment type="caution">
    <text evidence="10">The sequence shown here is derived from an EMBL/GenBank/DDBJ whole genome shotgun (WGS) entry which is preliminary data.</text>
</comment>
<evidence type="ECO:0000256" key="1">
    <source>
        <dbReference type="ARBA" id="ARBA00004496"/>
    </source>
</evidence>
<dbReference type="EMBL" id="JMCC02000198">
    <property type="protein sequence ID" value="KIG11694.1"/>
    <property type="molecule type" value="Genomic_DNA"/>
</dbReference>
<evidence type="ECO:0000313" key="10">
    <source>
        <dbReference type="EMBL" id="KIG11694.1"/>
    </source>
</evidence>
<dbReference type="Proteomes" id="UP000031599">
    <property type="component" value="Unassembled WGS sequence"/>
</dbReference>
<keyword evidence="7" id="KW-0677">Repeat</keyword>
<keyword evidence="6" id="KW-0808">Transferase</keyword>
<gene>
    <name evidence="10" type="ORF">DB30_02631</name>
</gene>
<dbReference type="GO" id="GO:0031177">
    <property type="term" value="F:phosphopantetheine binding"/>
    <property type="evidence" value="ECO:0007669"/>
    <property type="project" value="InterPro"/>
</dbReference>
<dbReference type="GO" id="GO:0006633">
    <property type="term" value="P:fatty acid biosynthetic process"/>
    <property type="evidence" value="ECO:0007669"/>
    <property type="project" value="TreeGrafter"/>
</dbReference>
<dbReference type="AlphaFoldDB" id="A0A0C1Z2N6"/>
<dbReference type="Gene3D" id="1.10.1200.10">
    <property type="entry name" value="ACP-like"/>
    <property type="match status" value="1"/>
</dbReference>
<dbReference type="GO" id="GO:0005886">
    <property type="term" value="C:plasma membrane"/>
    <property type="evidence" value="ECO:0007669"/>
    <property type="project" value="TreeGrafter"/>
</dbReference>
<evidence type="ECO:0000259" key="8">
    <source>
        <dbReference type="PROSITE" id="PS50075"/>
    </source>
</evidence>
<dbReference type="PANTHER" id="PTHR43775">
    <property type="entry name" value="FATTY ACID SYNTHASE"/>
    <property type="match status" value="1"/>
</dbReference>
<dbReference type="Gene3D" id="1.10.1240.100">
    <property type="match status" value="1"/>
</dbReference>
<dbReference type="SMART" id="SM01294">
    <property type="entry name" value="PKS_PP_betabranch"/>
    <property type="match status" value="1"/>
</dbReference>
<evidence type="ECO:0000256" key="2">
    <source>
        <dbReference type="ARBA" id="ARBA00004792"/>
    </source>
</evidence>
<dbReference type="SUPFAM" id="SSF53901">
    <property type="entry name" value="Thiolase-like"/>
    <property type="match status" value="1"/>
</dbReference>
<dbReference type="SMART" id="SM00825">
    <property type="entry name" value="PKS_KS"/>
    <property type="match status" value="1"/>
</dbReference>
<comment type="subcellular location">
    <subcellularLocation>
        <location evidence="1">Cytoplasm</location>
    </subcellularLocation>
</comment>
<dbReference type="Pfam" id="PF00550">
    <property type="entry name" value="PP-binding"/>
    <property type="match status" value="1"/>
</dbReference>